<dbReference type="Gene3D" id="6.10.10.10">
    <property type="entry name" value="Flagellar export chaperone, C-terminal domain"/>
    <property type="match status" value="1"/>
</dbReference>
<dbReference type="PRINTS" id="PR00207">
    <property type="entry name" value="FLAGELLIN"/>
</dbReference>
<dbReference type="PANTHER" id="PTHR42792:SF2">
    <property type="entry name" value="FLAGELLIN"/>
    <property type="match status" value="1"/>
</dbReference>
<evidence type="ECO:0000259" key="5">
    <source>
        <dbReference type="Pfam" id="PF00700"/>
    </source>
</evidence>
<dbReference type="Pfam" id="PF00700">
    <property type="entry name" value="Flagellin_C"/>
    <property type="match status" value="1"/>
</dbReference>
<dbReference type="EMBL" id="LUKE01000001">
    <property type="protein sequence ID" value="KYG67071.1"/>
    <property type="molecule type" value="Genomic_DNA"/>
</dbReference>
<dbReference type="GO" id="GO:0009288">
    <property type="term" value="C:bacterial-type flagellum"/>
    <property type="evidence" value="ECO:0007669"/>
    <property type="project" value="UniProtKB-SubCell"/>
</dbReference>
<dbReference type="OrthoDB" id="9789525at2"/>
<comment type="caution">
    <text evidence="6">The sequence shown here is derived from an EMBL/GenBank/DDBJ whole genome shotgun (WGS) entry which is preliminary data.</text>
</comment>
<comment type="similarity">
    <text evidence="1 3">Belongs to the bacterial flagellin family.</text>
</comment>
<feature type="domain" description="Flagellin C-terminal" evidence="5">
    <location>
        <begin position="191"/>
        <end position="276"/>
    </location>
</feature>
<keyword evidence="7" id="KW-1185">Reference proteome</keyword>
<dbReference type="Gene3D" id="1.20.1330.10">
    <property type="entry name" value="f41 fragment of flagellin, N-terminal domain"/>
    <property type="match status" value="1"/>
</dbReference>
<dbReference type="SUPFAM" id="SSF64518">
    <property type="entry name" value="Phase 1 flagellin"/>
    <property type="match status" value="1"/>
</dbReference>
<dbReference type="InterPro" id="IPR001492">
    <property type="entry name" value="Flagellin"/>
</dbReference>
<proteinExistence type="inferred from homology"/>
<dbReference type="Pfam" id="PF00669">
    <property type="entry name" value="Flagellin_N"/>
    <property type="match status" value="1"/>
</dbReference>
<keyword evidence="6" id="KW-0966">Cell projection</keyword>
<organism evidence="6 7">
    <name type="scientific">Bdellovibrio bacteriovorus</name>
    <dbReference type="NCBI Taxonomy" id="959"/>
    <lineage>
        <taxon>Bacteria</taxon>
        <taxon>Pseudomonadati</taxon>
        <taxon>Bdellovibrionota</taxon>
        <taxon>Bdellovibrionia</taxon>
        <taxon>Bdellovibrionales</taxon>
        <taxon>Pseudobdellovibrionaceae</taxon>
        <taxon>Bdellovibrio</taxon>
    </lineage>
</organism>
<evidence type="ECO:0000259" key="4">
    <source>
        <dbReference type="Pfam" id="PF00669"/>
    </source>
</evidence>
<dbReference type="InterPro" id="IPR042187">
    <property type="entry name" value="Flagellin_C_sub2"/>
</dbReference>
<comment type="function">
    <text evidence="3">Flagellin is the subunit protein which polymerizes to form the filaments of bacterial flagella.</text>
</comment>
<dbReference type="GO" id="GO:0005198">
    <property type="term" value="F:structural molecule activity"/>
    <property type="evidence" value="ECO:0007669"/>
    <property type="project" value="UniProtKB-UniRule"/>
</dbReference>
<gene>
    <name evidence="6" type="ORF">AZI86_08645</name>
</gene>
<keyword evidence="6" id="KW-0969">Cilium</keyword>
<name>A0A150WRD8_BDEBC</name>
<dbReference type="RefSeq" id="WP_061834648.1">
    <property type="nucleotide sequence ID" value="NZ_LUKE01000001.1"/>
</dbReference>
<keyword evidence="6" id="KW-0282">Flagellum</keyword>
<evidence type="ECO:0000256" key="3">
    <source>
        <dbReference type="RuleBase" id="RU362073"/>
    </source>
</evidence>
<sequence>MGLRIGTNVSALNAQKNLYMTRINADRSMARLASGQRINQAADDAAGLAISENLKGQIRGMRQANRNANDGISLVQVAEGSLNEVSNMLIRLRELGVQAASDTIGETERKFLDVEYQQLKSEIQRVTESTKFNGYDLLNGTGGMIDIQVGVNNDPFQDRISFNAGAANSSLEALGLTAETVGSKEGAQLSLTTIDQALTSVNAIRANFGALQNRLVSTSNNLLIADENLSAANSRIRDTDVAAETSEMTRNNILLQAGVSVLGQANQSQQLALKLLG</sequence>
<keyword evidence="2 3" id="KW-0975">Bacterial flagellum</keyword>
<dbReference type="GO" id="GO:0005576">
    <property type="term" value="C:extracellular region"/>
    <property type="evidence" value="ECO:0007669"/>
    <property type="project" value="UniProtKB-SubCell"/>
</dbReference>
<accession>A0A150WRD8</accession>
<dbReference type="Proteomes" id="UP000075320">
    <property type="component" value="Unassembled WGS sequence"/>
</dbReference>
<dbReference type="AlphaFoldDB" id="A0A150WRD8"/>
<evidence type="ECO:0000313" key="7">
    <source>
        <dbReference type="Proteomes" id="UP000075320"/>
    </source>
</evidence>
<evidence type="ECO:0000256" key="2">
    <source>
        <dbReference type="ARBA" id="ARBA00023143"/>
    </source>
</evidence>
<evidence type="ECO:0000313" key="6">
    <source>
        <dbReference type="EMBL" id="KYG67071.1"/>
    </source>
</evidence>
<evidence type="ECO:0000256" key="1">
    <source>
        <dbReference type="ARBA" id="ARBA00005709"/>
    </source>
</evidence>
<dbReference type="InterPro" id="IPR046358">
    <property type="entry name" value="Flagellin_C"/>
</dbReference>
<feature type="domain" description="Flagellin N-terminal" evidence="4">
    <location>
        <begin position="5"/>
        <end position="141"/>
    </location>
</feature>
<dbReference type="PANTHER" id="PTHR42792">
    <property type="entry name" value="FLAGELLIN"/>
    <property type="match status" value="1"/>
</dbReference>
<protein>
    <recommendedName>
        <fullName evidence="3">Flagellin</fullName>
    </recommendedName>
</protein>
<reference evidence="6 7" key="1">
    <citation type="submission" date="2016-03" db="EMBL/GenBank/DDBJ databases">
        <authorList>
            <person name="Ploux O."/>
        </authorList>
    </citation>
    <scope>NUCLEOTIDE SEQUENCE [LARGE SCALE GENOMIC DNA]</scope>
    <source>
        <strain evidence="6 7">R0</strain>
    </source>
</reference>
<comment type="subcellular location">
    <subcellularLocation>
        <location evidence="3">Secreted</location>
    </subcellularLocation>
    <subcellularLocation>
        <location evidence="3">Bacterial flagellum</location>
    </subcellularLocation>
</comment>
<keyword evidence="3" id="KW-0964">Secreted</keyword>
<dbReference type="InterPro" id="IPR001029">
    <property type="entry name" value="Flagellin_N"/>
</dbReference>